<reference evidence="2" key="1">
    <citation type="journal article" date="2019" name="Int. J. Syst. Evol. Microbiol.">
        <title>The Global Catalogue of Microorganisms (GCM) 10K type strain sequencing project: providing services to taxonomists for standard genome sequencing and annotation.</title>
        <authorList>
            <consortium name="The Broad Institute Genomics Platform"/>
            <consortium name="The Broad Institute Genome Sequencing Center for Infectious Disease"/>
            <person name="Wu L."/>
            <person name="Ma J."/>
        </authorList>
    </citation>
    <scope>NUCLEOTIDE SEQUENCE [LARGE SCALE GENOMIC DNA]</scope>
    <source>
        <strain evidence="2">JCM 31319</strain>
    </source>
</reference>
<dbReference type="InterPro" id="IPR021109">
    <property type="entry name" value="Peptidase_aspartic_dom_sf"/>
</dbReference>
<accession>A0ABW3SW32</accession>
<organism evidence="1 2">
    <name type="scientific">Pontibacter rugosus</name>
    <dbReference type="NCBI Taxonomy" id="1745966"/>
    <lineage>
        <taxon>Bacteria</taxon>
        <taxon>Pseudomonadati</taxon>
        <taxon>Bacteroidota</taxon>
        <taxon>Cytophagia</taxon>
        <taxon>Cytophagales</taxon>
        <taxon>Hymenobacteraceae</taxon>
        <taxon>Pontibacter</taxon>
    </lineage>
</organism>
<evidence type="ECO:0008006" key="3">
    <source>
        <dbReference type="Google" id="ProtNLM"/>
    </source>
</evidence>
<keyword evidence="2" id="KW-1185">Reference proteome</keyword>
<sequence length="325" mass="35812">MKLFRNICLSVLALLILSSAGGYLYFKRAFKAPLNQLVIQKGTYEVPFTWMVDTLKDKINPNAAMLLPVTIPGSSKTFYMQFDLGAPYSMVYEGEIKAIAQATGGVKIQETEKGLYLDDFQFKLGSMAVSAKEIKVLAYGSPTINWADTASIDIIGTLGADVIDRKVLVLDYPQALLQFSDEVPAVVAAKANFTSLTFEERRVIIPAVINQNKTKVLFDSGSSAFELLTDKETWQALATKQATESTVEVNSWGNTLTVHSIASNKNIHFGKTALPLQNVHYIDGATFMQRMLMQFSGMAGMVGNTLFLEHVIVLDTKHSRFGIVE</sequence>
<evidence type="ECO:0000313" key="1">
    <source>
        <dbReference type="EMBL" id="MFD1188341.1"/>
    </source>
</evidence>
<dbReference type="EMBL" id="JBHTLD010000254">
    <property type="protein sequence ID" value="MFD1188341.1"/>
    <property type="molecule type" value="Genomic_DNA"/>
</dbReference>
<comment type="caution">
    <text evidence="1">The sequence shown here is derived from an EMBL/GenBank/DDBJ whole genome shotgun (WGS) entry which is preliminary data.</text>
</comment>
<protein>
    <recommendedName>
        <fullName evidence="3">Aspartyl protease</fullName>
    </recommendedName>
</protein>
<name>A0ABW3SW32_9BACT</name>
<proteinExistence type="predicted"/>
<evidence type="ECO:0000313" key="2">
    <source>
        <dbReference type="Proteomes" id="UP001597094"/>
    </source>
</evidence>
<dbReference type="Proteomes" id="UP001597094">
    <property type="component" value="Unassembled WGS sequence"/>
</dbReference>
<dbReference type="RefSeq" id="WP_377531791.1">
    <property type="nucleotide sequence ID" value="NZ_JBHTLD010000254.1"/>
</dbReference>
<dbReference type="Gene3D" id="2.40.70.10">
    <property type="entry name" value="Acid Proteases"/>
    <property type="match status" value="1"/>
</dbReference>
<gene>
    <name evidence="1" type="ORF">ACFQ2O_19175</name>
</gene>